<evidence type="ECO:0000256" key="3">
    <source>
        <dbReference type="ARBA" id="ARBA00023163"/>
    </source>
</evidence>
<dbReference type="SUPFAM" id="SSF55781">
    <property type="entry name" value="GAF domain-like"/>
    <property type="match status" value="1"/>
</dbReference>
<dbReference type="SMART" id="SM00346">
    <property type="entry name" value="HTH_ICLR"/>
    <property type="match status" value="1"/>
</dbReference>
<dbReference type="CDD" id="cd00090">
    <property type="entry name" value="HTH_ARSR"/>
    <property type="match status" value="1"/>
</dbReference>
<dbReference type="InterPro" id="IPR050707">
    <property type="entry name" value="HTH_MetabolicPath_Reg"/>
</dbReference>
<accession>A0ABY9WBC3</accession>
<dbReference type="Gene3D" id="3.30.450.40">
    <property type="match status" value="1"/>
</dbReference>
<evidence type="ECO:0000259" key="5">
    <source>
        <dbReference type="PROSITE" id="PS51078"/>
    </source>
</evidence>
<keyword evidence="2" id="KW-0238">DNA-binding</keyword>
<evidence type="ECO:0000313" key="6">
    <source>
        <dbReference type="EMBL" id="WNF33447.1"/>
    </source>
</evidence>
<dbReference type="Proteomes" id="UP001303701">
    <property type="component" value="Chromosome"/>
</dbReference>
<evidence type="ECO:0000259" key="4">
    <source>
        <dbReference type="PROSITE" id="PS51077"/>
    </source>
</evidence>
<protein>
    <submittedName>
        <fullName evidence="6">IclR family transcriptional regulator</fullName>
    </submittedName>
</protein>
<evidence type="ECO:0000256" key="1">
    <source>
        <dbReference type="ARBA" id="ARBA00023015"/>
    </source>
</evidence>
<dbReference type="InterPro" id="IPR011991">
    <property type="entry name" value="ArsR-like_HTH"/>
</dbReference>
<reference evidence="6 7" key="1">
    <citation type="submission" date="2023-09" db="EMBL/GenBank/DDBJ databases">
        <title>Different Types of Thermotolerant Ring-Cleaving Dioxygenases derived from Aeribacillus composti HB-1 applied for multiple aromatic hydrocarbons removal.</title>
        <authorList>
            <person name="Cao L."/>
            <person name="Li M."/>
            <person name="Ma T."/>
        </authorList>
    </citation>
    <scope>NUCLEOTIDE SEQUENCE [LARGE SCALE GENOMIC DNA]</scope>
    <source>
        <strain evidence="6 7">HB-1</strain>
    </source>
</reference>
<name>A0ABY9WBC3_9BACI</name>
<dbReference type="PROSITE" id="PS51078">
    <property type="entry name" value="ICLR_ED"/>
    <property type="match status" value="1"/>
</dbReference>
<organism evidence="6 7">
    <name type="scientific">Aeribacillus composti</name>
    <dbReference type="NCBI Taxonomy" id="1868734"/>
    <lineage>
        <taxon>Bacteria</taxon>
        <taxon>Bacillati</taxon>
        <taxon>Bacillota</taxon>
        <taxon>Bacilli</taxon>
        <taxon>Bacillales</taxon>
        <taxon>Bacillaceae</taxon>
        <taxon>Aeribacillus</taxon>
    </lineage>
</organism>
<proteinExistence type="predicted"/>
<dbReference type="InterPro" id="IPR036388">
    <property type="entry name" value="WH-like_DNA-bd_sf"/>
</dbReference>
<dbReference type="EMBL" id="CP134501">
    <property type="protein sequence ID" value="WNF33447.1"/>
    <property type="molecule type" value="Genomic_DNA"/>
</dbReference>
<dbReference type="Gene3D" id="1.10.10.10">
    <property type="entry name" value="Winged helix-like DNA-binding domain superfamily/Winged helix DNA-binding domain"/>
    <property type="match status" value="1"/>
</dbReference>
<gene>
    <name evidence="6" type="ORF">RI196_01675</name>
</gene>
<keyword evidence="3" id="KW-0804">Transcription</keyword>
<evidence type="ECO:0000256" key="2">
    <source>
        <dbReference type="ARBA" id="ARBA00023125"/>
    </source>
</evidence>
<feature type="domain" description="IclR-ED" evidence="5">
    <location>
        <begin position="73"/>
        <end position="255"/>
    </location>
</feature>
<dbReference type="PANTHER" id="PTHR30136:SF35">
    <property type="entry name" value="HTH-TYPE TRANSCRIPTIONAL REGULATOR RV1719"/>
    <property type="match status" value="1"/>
</dbReference>
<dbReference type="Pfam" id="PF09339">
    <property type="entry name" value="HTH_IclR"/>
    <property type="match status" value="1"/>
</dbReference>
<dbReference type="RefSeq" id="WP_311066782.1">
    <property type="nucleotide sequence ID" value="NZ_CP134501.1"/>
</dbReference>
<dbReference type="PANTHER" id="PTHR30136">
    <property type="entry name" value="HELIX-TURN-HELIX TRANSCRIPTIONAL REGULATOR, ICLR FAMILY"/>
    <property type="match status" value="1"/>
</dbReference>
<dbReference type="InterPro" id="IPR029016">
    <property type="entry name" value="GAF-like_dom_sf"/>
</dbReference>
<dbReference type="GeneID" id="301124646"/>
<keyword evidence="1" id="KW-0805">Transcription regulation</keyword>
<dbReference type="InterPro" id="IPR014757">
    <property type="entry name" value="Tscrpt_reg_IclR_C"/>
</dbReference>
<dbReference type="PROSITE" id="PS51077">
    <property type="entry name" value="HTH_ICLR"/>
    <property type="match status" value="1"/>
</dbReference>
<evidence type="ECO:0000313" key="7">
    <source>
        <dbReference type="Proteomes" id="UP001303701"/>
    </source>
</evidence>
<feature type="domain" description="HTH iclR-type" evidence="4">
    <location>
        <begin position="10"/>
        <end position="72"/>
    </location>
</feature>
<dbReference type="InterPro" id="IPR005471">
    <property type="entry name" value="Tscrpt_reg_IclR_N"/>
</dbReference>
<sequence>MNGKDEKNQLSSIKNALKILKSFTMEEPEKKISDLSNSLGLNKSTVSRTMKTLASEGFVYKDSETKKYRLGLSILSLSGVLFSNMDIYRESQPVLNKLVEATGETAHISVLDNLEVVYLQKVECNHPVRFLTHIGRRNPPYCTSSGKVLIAFSENETVEKIISKGLKRFAKNTITDPEKLRDHLKKVRENGYAVSIEELSEGVNSIAAPIYDYTGKVIAALSVVGPKQRINSYKLKAMAKQVIAASKEISERMGYLNFS</sequence>
<dbReference type="SUPFAM" id="SSF46785">
    <property type="entry name" value="Winged helix' DNA-binding domain"/>
    <property type="match status" value="1"/>
</dbReference>
<keyword evidence="7" id="KW-1185">Reference proteome</keyword>
<dbReference type="InterPro" id="IPR036390">
    <property type="entry name" value="WH_DNA-bd_sf"/>
</dbReference>
<dbReference type="Pfam" id="PF01614">
    <property type="entry name" value="IclR_C"/>
    <property type="match status" value="1"/>
</dbReference>